<gene>
    <name evidence="1" type="ORF">EVAR_32088_1</name>
</gene>
<evidence type="ECO:0000313" key="2">
    <source>
        <dbReference type="Proteomes" id="UP000299102"/>
    </source>
</evidence>
<evidence type="ECO:0000313" key="1">
    <source>
        <dbReference type="EMBL" id="GBP33590.1"/>
    </source>
</evidence>
<sequence length="203" mass="22243">MHNSLVARAADRSFGRETQAFGGPLSFVPCLGKNIRSCNPEGFTILVTTTVNSQRDRQRRLKGQVCQSQICCKGPTGRARTPGGRARTGDKYSWHLAPPVNGFSPCLSCIRSKQSAPVVVADGAAPRTNLTTDNYKTVVLLARSRCFVTASKRFNMAISKCEWAATDLLDDYESWGHKCNASKRECIILKHEAHSDVGPQMPT</sequence>
<dbReference type="Proteomes" id="UP000299102">
    <property type="component" value="Unassembled WGS sequence"/>
</dbReference>
<accession>A0A4C1V509</accession>
<reference evidence="1 2" key="1">
    <citation type="journal article" date="2019" name="Commun. Biol.">
        <title>The bagworm genome reveals a unique fibroin gene that provides high tensile strength.</title>
        <authorList>
            <person name="Kono N."/>
            <person name="Nakamura H."/>
            <person name="Ohtoshi R."/>
            <person name="Tomita M."/>
            <person name="Numata K."/>
            <person name="Arakawa K."/>
        </authorList>
    </citation>
    <scope>NUCLEOTIDE SEQUENCE [LARGE SCALE GENOMIC DNA]</scope>
</reference>
<comment type="caution">
    <text evidence="1">The sequence shown here is derived from an EMBL/GenBank/DDBJ whole genome shotgun (WGS) entry which is preliminary data.</text>
</comment>
<organism evidence="1 2">
    <name type="scientific">Eumeta variegata</name>
    <name type="common">Bagworm moth</name>
    <name type="synonym">Eumeta japonica</name>
    <dbReference type="NCBI Taxonomy" id="151549"/>
    <lineage>
        <taxon>Eukaryota</taxon>
        <taxon>Metazoa</taxon>
        <taxon>Ecdysozoa</taxon>
        <taxon>Arthropoda</taxon>
        <taxon>Hexapoda</taxon>
        <taxon>Insecta</taxon>
        <taxon>Pterygota</taxon>
        <taxon>Neoptera</taxon>
        <taxon>Endopterygota</taxon>
        <taxon>Lepidoptera</taxon>
        <taxon>Glossata</taxon>
        <taxon>Ditrysia</taxon>
        <taxon>Tineoidea</taxon>
        <taxon>Psychidae</taxon>
        <taxon>Oiketicinae</taxon>
        <taxon>Eumeta</taxon>
    </lineage>
</organism>
<proteinExistence type="predicted"/>
<dbReference type="AlphaFoldDB" id="A0A4C1V509"/>
<name>A0A4C1V509_EUMVA</name>
<keyword evidence="2" id="KW-1185">Reference proteome</keyword>
<dbReference type="EMBL" id="BGZK01000276">
    <property type="protein sequence ID" value="GBP33590.1"/>
    <property type="molecule type" value="Genomic_DNA"/>
</dbReference>
<protein>
    <submittedName>
        <fullName evidence="1">Uncharacterized protein</fullName>
    </submittedName>
</protein>